<keyword evidence="2" id="KW-1185">Reference proteome</keyword>
<proteinExistence type="predicted"/>
<protein>
    <submittedName>
        <fullName evidence="1">Uncharacterized protein</fullName>
    </submittedName>
</protein>
<name>A0ABR2QT48_9ROSI</name>
<gene>
    <name evidence="1" type="ORF">V6N11_018720</name>
</gene>
<reference evidence="1 2" key="1">
    <citation type="journal article" date="2024" name="G3 (Bethesda)">
        <title>Genome assembly of Hibiscus sabdariffa L. provides insights into metabolisms of medicinal natural products.</title>
        <authorList>
            <person name="Kim T."/>
        </authorList>
    </citation>
    <scope>NUCLEOTIDE SEQUENCE [LARGE SCALE GENOMIC DNA]</scope>
    <source>
        <strain evidence="1">TK-2024</strain>
        <tissue evidence="1">Old leaves</tissue>
    </source>
</reference>
<comment type="caution">
    <text evidence="1">The sequence shown here is derived from an EMBL/GenBank/DDBJ whole genome shotgun (WGS) entry which is preliminary data.</text>
</comment>
<evidence type="ECO:0000313" key="1">
    <source>
        <dbReference type="EMBL" id="KAK9003824.1"/>
    </source>
</evidence>
<sequence length="93" mass="9253">MLMLVERSKEVECSAFLFEVAEASGISAAVSGVRVGLEWISTEADGAAGLAADGPVAVMGMVTLIGVASLIAVMGCDKAGECLFGSVALAAVC</sequence>
<organism evidence="1 2">
    <name type="scientific">Hibiscus sabdariffa</name>
    <name type="common">roselle</name>
    <dbReference type="NCBI Taxonomy" id="183260"/>
    <lineage>
        <taxon>Eukaryota</taxon>
        <taxon>Viridiplantae</taxon>
        <taxon>Streptophyta</taxon>
        <taxon>Embryophyta</taxon>
        <taxon>Tracheophyta</taxon>
        <taxon>Spermatophyta</taxon>
        <taxon>Magnoliopsida</taxon>
        <taxon>eudicotyledons</taxon>
        <taxon>Gunneridae</taxon>
        <taxon>Pentapetalae</taxon>
        <taxon>rosids</taxon>
        <taxon>malvids</taxon>
        <taxon>Malvales</taxon>
        <taxon>Malvaceae</taxon>
        <taxon>Malvoideae</taxon>
        <taxon>Hibiscus</taxon>
    </lineage>
</organism>
<accession>A0ABR2QT48</accession>
<evidence type="ECO:0000313" key="2">
    <source>
        <dbReference type="Proteomes" id="UP001396334"/>
    </source>
</evidence>
<dbReference type="EMBL" id="JBBPBN010000032">
    <property type="protein sequence ID" value="KAK9003824.1"/>
    <property type="molecule type" value="Genomic_DNA"/>
</dbReference>
<dbReference type="Proteomes" id="UP001396334">
    <property type="component" value="Unassembled WGS sequence"/>
</dbReference>